<keyword evidence="9 19" id="KW-0285">Flavoprotein</keyword>
<dbReference type="PROSITE" id="PS51387">
    <property type="entry name" value="FAD_PCMH"/>
    <property type="match status" value="1"/>
</dbReference>
<dbReference type="KEGG" id="muv:FIT94_05440"/>
<feature type="active site" description="Proton donor" evidence="19">
    <location>
        <position position="213"/>
    </location>
</feature>
<dbReference type="SUPFAM" id="SSF56194">
    <property type="entry name" value="Uridine diphospho-N-Acetylenolpyruvylglucosamine reductase, MurB, C-terminal domain"/>
    <property type="match status" value="1"/>
</dbReference>
<dbReference type="Gene3D" id="3.90.78.10">
    <property type="entry name" value="UDP-N-acetylenolpyruvoylglucosamine reductase, C-terminal domain"/>
    <property type="match status" value="1"/>
</dbReference>
<dbReference type="InterPro" id="IPR016166">
    <property type="entry name" value="FAD-bd_PCMH"/>
</dbReference>
<dbReference type="EC" id="1.3.1.98" evidence="5 19"/>
<keyword evidence="10 19" id="KW-0274">FAD</keyword>
<evidence type="ECO:0000256" key="18">
    <source>
        <dbReference type="ARBA" id="ARBA00048914"/>
    </source>
</evidence>
<dbReference type="HAMAP" id="MF_00037">
    <property type="entry name" value="MurB"/>
    <property type="match status" value="1"/>
</dbReference>
<keyword evidence="8 19" id="KW-0132">Cell division</keyword>
<dbReference type="PANTHER" id="PTHR21071:SF4">
    <property type="entry name" value="UDP-N-ACETYLENOLPYRUVOYLGLUCOSAMINE REDUCTASE"/>
    <property type="match status" value="1"/>
</dbReference>
<feature type="active site" evidence="19">
    <location>
        <position position="163"/>
    </location>
</feature>
<dbReference type="InterPro" id="IPR016167">
    <property type="entry name" value="FAD-bd_PCMH_sub1"/>
</dbReference>
<comment type="function">
    <text evidence="2 19">Cell wall formation.</text>
</comment>
<feature type="domain" description="FAD-binding PCMH-type" evidence="20">
    <location>
        <begin position="20"/>
        <end position="220"/>
    </location>
</feature>
<dbReference type="GO" id="GO:0051301">
    <property type="term" value="P:cell division"/>
    <property type="evidence" value="ECO:0007669"/>
    <property type="project" value="UniProtKB-KW"/>
</dbReference>
<evidence type="ECO:0000256" key="9">
    <source>
        <dbReference type="ARBA" id="ARBA00022630"/>
    </source>
</evidence>
<dbReference type="InterPro" id="IPR036635">
    <property type="entry name" value="MurB_C_sf"/>
</dbReference>
<evidence type="ECO:0000256" key="3">
    <source>
        <dbReference type="ARBA" id="ARBA00004496"/>
    </source>
</evidence>
<gene>
    <name evidence="19 21" type="primary">murB</name>
    <name evidence="21" type="ORF">FIT94_05440</name>
</gene>
<dbReference type="InterPro" id="IPR011601">
    <property type="entry name" value="MurB_C"/>
</dbReference>
<evidence type="ECO:0000256" key="17">
    <source>
        <dbReference type="ARBA" id="ARBA00031026"/>
    </source>
</evidence>
<reference evidence="21 22" key="1">
    <citation type="journal article" date="2019" name="ISME J.">
        <title>Evolution in action: habitat transition from sediment to the pelagial leads to genome streamlining in Methylophilaceae.</title>
        <authorList>
            <person name="Salcher M."/>
            <person name="Schaefle D."/>
            <person name="Kaspar M."/>
            <person name="Neuenschwander S.M."/>
            <person name="Ghai R."/>
        </authorList>
    </citation>
    <scope>NUCLEOTIDE SEQUENCE [LARGE SCALE GENOMIC DNA]</scope>
    <source>
        <strain evidence="21 22">MMS-RVI-51</strain>
    </source>
</reference>
<dbReference type="Proteomes" id="UP000314901">
    <property type="component" value="Chromosome"/>
</dbReference>
<accession>A0AAX1F0H7</accession>
<dbReference type="PANTHER" id="PTHR21071">
    <property type="entry name" value="UDP-N-ACETYLENOLPYRUVOYLGLUCOSAMINE REDUCTASE"/>
    <property type="match status" value="1"/>
</dbReference>
<evidence type="ECO:0000256" key="1">
    <source>
        <dbReference type="ARBA" id="ARBA00001974"/>
    </source>
</evidence>
<organism evidence="21 22">
    <name type="scientific">Candidatus Methylopumilus universalis</name>
    <dbReference type="NCBI Taxonomy" id="2588536"/>
    <lineage>
        <taxon>Bacteria</taxon>
        <taxon>Pseudomonadati</taxon>
        <taxon>Pseudomonadota</taxon>
        <taxon>Betaproteobacteria</taxon>
        <taxon>Nitrosomonadales</taxon>
        <taxon>Methylophilaceae</taxon>
        <taxon>Candidatus Methylopumilus</taxon>
    </lineage>
</organism>
<dbReference type="GO" id="GO:0071555">
    <property type="term" value="P:cell wall organization"/>
    <property type="evidence" value="ECO:0007669"/>
    <property type="project" value="UniProtKB-KW"/>
</dbReference>
<evidence type="ECO:0000256" key="2">
    <source>
        <dbReference type="ARBA" id="ARBA00003921"/>
    </source>
</evidence>
<comment type="pathway">
    <text evidence="4 19">Cell wall biogenesis; peptidoglycan biosynthesis.</text>
</comment>
<evidence type="ECO:0000256" key="19">
    <source>
        <dbReference type="HAMAP-Rule" id="MF_00037"/>
    </source>
</evidence>
<evidence type="ECO:0000259" key="20">
    <source>
        <dbReference type="PROSITE" id="PS51387"/>
    </source>
</evidence>
<evidence type="ECO:0000256" key="10">
    <source>
        <dbReference type="ARBA" id="ARBA00022827"/>
    </source>
</evidence>
<dbReference type="EMBL" id="CP040953">
    <property type="protein sequence ID" value="QDC41487.1"/>
    <property type="molecule type" value="Genomic_DNA"/>
</dbReference>
<dbReference type="Gene3D" id="3.30.43.10">
    <property type="entry name" value="Uridine Diphospho-n-acetylenolpyruvylglucosamine Reductase, domain 2"/>
    <property type="match status" value="1"/>
</dbReference>
<keyword evidence="14 19" id="KW-0560">Oxidoreductase</keyword>
<evidence type="ECO:0000313" key="21">
    <source>
        <dbReference type="EMBL" id="QDC41487.1"/>
    </source>
</evidence>
<dbReference type="SUPFAM" id="SSF56176">
    <property type="entry name" value="FAD-binding/transporter-associated domain-like"/>
    <property type="match status" value="1"/>
</dbReference>
<proteinExistence type="inferred from homology"/>
<comment type="subcellular location">
    <subcellularLocation>
        <location evidence="3 19">Cytoplasm</location>
    </subcellularLocation>
</comment>
<dbReference type="InterPro" id="IPR003170">
    <property type="entry name" value="MurB"/>
</dbReference>
<dbReference type="InterPro" id="IPR006094">
    <property type="entry name" value="Oxid_FAD_bind_N"/>
</dbReference>
<dbReference type="NCBIfam" id="NF010480">
    <property type="entry name" value="PRK13905.1"/>
    <property type="match status" value="1"/>
</dbReference>
<evidence type="ECO:0000256" key="8">
    <source>
        <dbReference type="ARBA" id="ARBA00022618"/>
    </source>
</evidence>
<dbReference type="GO" id="GO:0005829">
    <property type="term" value="C:cytosol"/>
    <property type="evidence" value="ECO:0007669"/>
    <property type="project" value="TreeGrafter"/>
</dbReference>
<dbReference type="NCBIfam" id="TIGR00179">
    <property type="entry name" value="murB"/>
    <property type="match status" value="1"/>
</dbReference>
<evidence type="ECO:0000256" key="12">
    <source>
        <dbReference type="ARBA" id="ARBA00022960"/>
    </source>
</evidence>
<dbReference type="GO" id="GO:0008360">
    <property type="term" value="P:regulation of cell shape"/>
    <property type="evidence" value="ECO:0007669"/>
    <property type="project" value="UniProtKB-KW"/>
</dbReference>
<comment type="similarity">
    <text evidence="19">Belongs to the MurB family.</text>
</comment>
<evidence type="ECO:0000256" key="14">
    <source>
        <dbReference type="ARBA" id="ARBA00023002"/>
    </source>
</evidence>
<keyword evidence="12 19" id="KW-0133">Cell shape</keyword>
<dbReference type="Pfam" id="PF02873">
    <property type="entry name" value="MurB_C"/>
    <property type="match status" value="1"/>
</dbReference>
<keyword evidence="7 19" id="KW-0963">Cytoplasm</keyword>
<feature type="active site" evidence="19">
    <location>
        <position position="283"/>
    </location>
</feature>
<evidence type="ECO:0000256" key="7">
    <source>
        <dbReference type="ARBA" id="ARBA00022490"/>
    </source>
</evidence>
<evidence type="ECO:0000256" key="15">
    <source>
        <dbReference type="ARBA" id="ARBA00023306"/>
    </source>
</evidence>
<evidence type="ECO:0000256" key="13">
    <source>
        <dbReference type="ARBA" id="ARBA00022984"/>
    </source>
</evidence>
<dbReference type="GO" id="GO:0008762">
    <property type="term" value="F:UDP-N-acetylmuramate dehydrogenase activity"/>
    <property type="evidence" value="ECO:0007669"/>
    <property type="project" value="UniProtKB-UniRule"/>
</dbReference>
<evidence type="ECO:0000313" key="22">
    <source>
        <dbReference type="Proteomes" id="UP000314901"/>
    </source>
</evidence>
<dbReference type="AlphaFoldDB" id="A0AAX1F0H7"/>
<evidence type="ECO:0000256" key="11">
    <source>
        <dbReference type="ARBA" id="ARBA00022857"/>
    </source>
</evidence>
<evidence type="ECO:0000256" key="6">
    <source>
        <dbReference type="ARBA" id="ARBA00015188"/>
    </source>
</evidence>
<name>A0AAX1F0H7_9PROT</name>
<evidence type="ECO:0000256" key="16">
    <source>
        <dbReference type="ARBA" id="ARBA00023316"/>
    </source>
</evidence>
<dbReference type="GO" id="GO:0071949">
    <property type="term" value="F:FAD binding"/>
    <property type="evidence" value="ECO:0007669"/>
    <property type="project" value="InterPro"/>
</dbReference>
<keyword evidence="15 19" id="KW-0131">Cell cycle</keyword>
<sequence length="292" mass="32521">MTNAMILKNVPLTKYNSWRVGGAADALFIPKNLEDLKNFLKDEHYLKPLTFIGLGSNILVRDGGIRGTVIVMHAALNEIQMTDKGVYAEAGNTCAKIAKTLAREHYVGGEFFAGIPGTVGGALAMNAGCYGSETWNYVTQVNMIDDNGNIVTRLRDEFKISYREVIKPNSKEWFVGAWFNFKKDMAGDPESKIKEYLNHRKNTQPLNWPTAGSTFRNPKDTFAAKLIEDCGLKGFRVGNAEVSDKHANFIINLGNASAKDIENIIDYVECEVFKRKGIKLEREIKILGDFLG</sequence>
<evidence type="ECO:0000256" key="5">
    <source>
        <dbReference type="ARBA" id="ARBA00012518"/>
    </source>
</evidence>
<keyword evidence="16 19" id="KW-0961">Cell wall biogenesis/degradation</keyword>
<comment type="cofactor">
    <cofactor evidence="1 19">
        <name>FAD</name>
        <dbReference type="ChEBI" id="CHEBI:57692"/>
    </cofactor>
</comment>
<comment type="catalytic activity">
    <reaction evidence="18 19">
        <text>UDP-N-acetyl-alpha-D-muramate + NADP(+) = UDP-N-acetyl-3-O-(1-carboxyvinyl)-alpha-D-glucosamine + NADPH + H(+)</text>
        <dbReference type="Rhea" id="RHEA:12248"/>
        <dbReference type="ChEBI" id="CHEBI:15378"/>
        <dbReference type="ChEBI" id="CHEBI:57783"/>
        <dbReference type="ChEBI" id="CHEBI:58349"/>
        <dbReference type="ChEBI" id="CHEBI:68483"/>
        <dbReference type="ChEBI" id="CHEBI:70757"/>
        <dbReference type="EC" id="1.3.1.98"/>
    </reaction>
</comment>
<dbReference type="RefSeq" id="WP_139868336.1">
    <property type="nucleotide sequence ID" value="NZ_CP040949.1"/>
</dbReference>
<dbReference type="InterPro" id="IPR036318">
    <property type="entry name" value="FAD-bd_PCMH-like_sf"/>
</dbReference>
<protein>
    <recommendedName>
        <fullName evidence="6 19">UDP-N-acetylenolpyruvoylglucosamine reductase</fullName>
        <ecNumber evidence="5 19">1.3.1.98</ecNumber>
    </recommendedName>
    <alternativeName>
        <fullName evidence="17 19">UDP-N-acetylmuramate dehydrogenase</fullName>
    </alternativeName>
</protein>
<dbReference type="InterPro" id="IPR016169">
    <property type="entry name" value="FAD-bd_PCMH_sub2"/>
</dbReference>
<keyword evidence="13 19" id="KW-0573">Peptidoglycan synthesis</keyword>
<dbReference type="Gene3D" id="3.30.465.10">
    <property type="match status" value="1"/>
</dbReference>
<dbReference type="Pfam" id="PF01565">
    <property type="entry name" value="FAD_binding_4"/>
    <property type="match status" value="1"/>
</dbReference>
<dbReference type="GO" id="GO:0009252">
    <property type="term" value="P:peptidoglycan biosynthetic process"/>
    <property type="evidence" value="ECO:0007669"/>
    <property type="project" value="UniProtKB-UniRule"/>
</dbReference>
<evidence type="ECO:0000256" key="4">
    <source>
        <dbReference type="ARBA" id="ARBA00004752"/>
    </source>
</evidence>
<keyword evidence="11 19" id="KW-0521">NADP</keyword>